<comment type="caution">
    <text evidence="1">The sequence shown here is derived from an EMBL/GenBank/DDBJ whole genome shotgun (WGS) entry which is preliminary data.</text>
</comment>
<sequence>NCQRAFFKFFVFLRIQPKKPKEITLNPLISNDNKKQQTGPKTCQTAHFRPFQAFLPAKLSPAKTMSHSDM</sequence>
<dbReference type="Proteomes" id="UP001185659">
    <property type="component" value="Unassembled WGS sequence"/>
</dbReference>
<accession>A0ABU4ARD9</accession>
<gene>
    <name evidence="1" type="ORF">R2G56_21050</name>
</gene>
<reference evidence="1 2" key="1">
    <citation type="submission" date="2023-10" db="EMBL/GenBank/DDBJ databases">
        <authorList>
            <person name="Venkata Ramana C."/>
            <person name="Sasikala C."/>
            <person name="Dhurka M."/>
        </authorList>
    </citation>
    <scope>NUCLEOTIDE SEQUENCE [LARGE SCALE GENOMIC DNA]</scope>
    <source>
        <strain evidence="1 2">KCTC 32151</strain>
    </source>
</reference>
<feature type="non-terminal residue" evidence="1">
    <location>
        <position position="1"/>
    </location>
</feature>
<keyword evidence="2" id="KW-1185">Reference proteome</keyword>
<evidence type="ECO:0000313" key="1">
    <source>
        <dbReference type="EMBL" id="MDV6228784.1"/>
    </source>
</evidence>
<name>A0ABU4ARD9_9HYPH</name>
<dbReference type="RefSeq" id="WP_317562508.1">
    <property type="nucleotide sequence ID" value="NZ_JAWLIP010000012.1"/>
</dbReference>
<proteinExistence type="predicted"/>
<dbReference type="EMBL" id="JAWLIP010000012">
    <property type="protein sequence ID" value="MDV6228784.1"/>
    <property type="molecule type" value="Genomic_DNA"/>
</dbReference>
<evidence type="ECO:0000313" key="2">
    <source>
        <dbReference type="Proteomes" id="UP001185659"/>
    </source>
</evidence>
<organism evidence="1 2">
    <name type="scientific">Nitratireductor aquimarinus</name>
    <dbReference type="NCBI Taxonomy" id="889300"/>
    <lineage>
        <taxon>Bacteria</taxon>
        <taxon>Pseudomonadati</taxon>
        <taxon>Pseudomonadota</taxon>
        <taxon>Alphaproteobacteria</taxon>
        <taxon>Hyphomicrobiales</taxon>
        <taxon>Phyllobacteriaceae</taxon>
        <taxon>Nitratireductor</taxon>
    </lineage>
</organism>
<protein>
    <submittedName>
        <fullName evidence="1">Uncharacterized protein</fullName>
    </submittedName>
</protein>